<dbReference type="OrthoDB" id="3171583at2"/>
<dbReference type="PROSITE" id="PS50928">
    <property type="entry name" value="ABC_TM1"/>
    <property type="match status" value="1"/>
</dbReference>
<keyword evidence="6 7" id="KW-0472">Membrane</keyword>
<evidence type="ECO:0000256" key="1">
    <source>
        <dbReference type="ARBA" id="ARBA00004651"/>
    </source>
</evidence>
<evidence type="ECO:0000256" key="4">
    <source>
        <dbReference type="ARBA" id="ARBA00022692"/>
    </source>
</evidence>
<feature type="transmembrane region" description="Helical" evidence="7">
    <location>
        <begin position="277"/>
        <end position="303"/>
    </location>
</feature>
<dbReference type="AlphaFoldDB" id="A0A239EW25"/>
<dbReference type="Pfam" id="PF19300">
    <property type="entry name" value="BPD_transp_1_N"/>
    <property type="match status" value="1"/>
</dbReference>
<comment type="similarity">
    <text evidence="7">Belongs to the binding-protein-dependent transport system permease family.</text>
</comment>
<feature type="domain" description="ABC transmembrane type-1" evidence="8">
    <location>
        <begin position="97"/>
        <end position="300"/>
    </location>
</feature>
<reference evidence="9 10" key="1">
    <citation type="submission" date="2017-06" db="EMBL/GenBank/DDBJ databases">
        <authorList>
            <person name="Kim H.J."/>
            <person name="Triplett B.A."/>
        </authorList>
    </citation>
    <scope>NUCLEOTIDE SEQUENCE [LARGE SCALE GENOMIC DNA]</scope>
    <source>
        <strain evidence="9 10">CGMCC 4.1858</strain>
    </source>
</reference>
<dbReference type="GO" id="GO:0005886">
    <property type="term" value="C:plasma membrane"/>
    <property type="evidence" value="ECO:0007669"/>
    <property type="project" value="UniProtKB-SubCell"/>
</dbReference>
<dbReference type="PANTHER" id="PTHR43163:SF7">
    <property type="entry name" value="DIPEPTIDE-TRANSPORT INTEGRAL MEMBRANE PROTEIN ABC TRANSPORTER DPPB-RELATED"/>
    <property type="match status" value="1"/>
</dbReference>
<evidence type="ECO:0000256" key="3">
    <source>
        <dbReference type="ARBA" id="ARBA00022475"/>
    </source>
</evidence>
<feature type="transmembrane region" description="Helical" evidence="7">
    <location>
        <begin position="99"/>
        <end position="121"/>
    </location>
</feature>
<dbReference type="RefSeq" id="WP_089224157.1">
    <property type="nucleotide sequence ID" value="NZ_FZOF01000006.1"/>
</dbReference>
<dbReference type="Proteomes" id="UP000198280">
    <property type="component" value="Unassembled WGS sequence"/>
</dbReference>
<dbReference type="InterPro" id="IPR000515">
    <property type="entry name" value="MetI-like"/>
</dbReference>
<feature type="transmembrane region" description="Helical" evidence="7">
    <location>
        <begin position="133"/>
        <end position="157"/>
    </location>
</feature>
<evidence type="ECO:0000256" key="6">
    <source>
        <dbReference type="ARBA" id="ARBA00023136"/>
    </source>
</evidence>
<dbReference type="Pfam" id="PF00528">
    <property type="entry name" value="BPD_transp_1"/>
    <property type="match status" value="1"/>
</dbReference>
<comment type="subcellular location">
    <subcellularLocation>
        <location evidence="1 7">Cell membrane</location>
        <topology evidence="1 7">Multi-pass membrane protein</topology>
    </subcellularLocation>
</comment>
<dbReference type="Gene3D" id="1.10.3720.10">
    <property type="entry name" value="MetI-like"/>
    <property type="match status" value="1"/>
</dbReference>
<sequence>MGRYVARRLLQMIPVFIGTTLLIFLMVYALPGDPVRALFGDKGADPTTVARIRHDLGLDQPILKQYWDYMTGIILHFDFGNQIASGRPVRDVLGEAFPVTIRLASLAFAIELVVGIALGVWAGMRAGKLADSLVLIFTLLLISVPVFVLGFIFKLVFAFQLGWMTPNVQDDTNYSQLLMPAIVLAALSLAYVARLTRTSIAENLRADYMRTAVAKGLPRRRVIGVHLMRNSMIPVVTFLGTDIGALMGGAVVTEGLFNIHGVGGTIYESILRREGTTLVGLVTVLVLVFLFTSLLVDLLYAVLDPRIRYA</sequence>
<dbReference type="GO" id="GO:0055085">
    <property type="term" value="P:transmembrane transport"/>
    <property type="evidence" value="ECO:0007669"/>
    <property type="project" value="InterPro"/>
</dbReference>
<keyword evidence="10" id="KW-1185">Reference proteome</keyword>
<proteinExistence type="inferred from homology"/>
<keyword evidence="4 7" id="KW-0812">Transmembrane</keyword>
<name>A0A239EW25_9ACTN</name>
<feature type="transmembrane region" description="Helical" evidence="7">
    <location>
        <begin position="12"/>
        <end position="30"/>
    </location>
</feature>
<evidence type="ECO:0000313" key="9">
    <source>
        <dbReference type="EMBL" id="SNS48641.1"/>
    </source>
</evidence>
<dbReference type="InterPro" id="IPR045621">
    <property type="entry name" value="BPD_transp_1_N"/>
</dbReference>
<evidence type="ECO:0000256" key="2">
    <source>
        <dbReference type="ARBA" id="ARBA00022448"/>
    </source>
</evidence>
<dbReference type="EMBL" id="FZOF01000006">
    <property type="protein sequence ID" value="SNS48641.1"/>
    <property type="molecule type" value="Genomic_DNA"/>
</dbReference>
<feature type="transmembrane region" description="Helical" evidence="7">
    <location>
        <begin position="235"/>
        <end position="257"/>
    </location>
</feature>
<organism evidence="9 10">
    <name type="scientific">Actinacidiphila glaucinigra</name>
    <dbReference type="NCBI Taxonomy" id="235986"/>
    <lineage>
        <taxon>Bacteria</taxon>
        <taxon>Bacillati</taxon>
        <taxon>Actinomycetota</taxon>
        <taxon>Actinomycetes</taxon>
        <taxon>Kitasatosporales</taxon>
        <taxon>Streptomycetaceae</taxon>
        <taxon>Actinacidiphila</taxon>
    </lineage>
</organism>
<accession>A0A239EW25</accession>
<feature type="transmembrane region" description="Helical" evidence="7">
    <location>
        <begin position="177"/>
        <end position="195"/>
    </location>
</feature>
<evidence type="ECO:0000256" key="5">
    <source>
        <dbReference type="ARBA" id="ARBA00022989"/>
    </source>
</evidence>
<gene>
    <name evidence="9" type="ORF">SAMN05216252_106175</name>
</gene>
<dbReference type="SUPFAM" id="SSF161098">
    <property type="entry name" value="MetI-like"/>
    <property type="match status" value="1"/>
</dbReference>
<keyword evidence="3" id="KW-1003">Cell membrane</keyword>
<evidence type="ECO:0000256" key="7">
    <source>
        <dbReference type="RuleBase" id="RU363032"/>
    </source>
</evidence>
<dbReference type="CDD" id="cd06261">
    <property type="entry name" value="TM_PBP2"/>
    <property type="match status" value="1"/>
</dbReference>
<dbReference type="InterPro" id="IPR035906">
    <property type="entry name" value="MetI-like_sf"/>
</dbReference>
<evidence type="ECO:0000259" key="8">
    <source>
        <dbReference type="PROSITE" id="PS50928"/>
    </source>
</evidence>
<dbReference type="PANTHER" id="PTHR43163">
    <property type="entry name" value="DIPEPTIDE TRANSPORT SYSTEM PERMEASE PROTEIN DPPB-RELATED"/>
    <property type="match status" value="1"/>
</dbReference>
<evidence type="ECO:0000313" key="10">
    <source>
        <dbReference type="Proteomes" id="UP000198280"/>
    </source>
</evidence>
<keyword evidence="2 7" id="KW-0813">Transport</keyword>
<protein>
    <submittedName>
        <fullName evidence="9">Oligopeptide transport system permease protein</fullName>
    </submittedName>
</protein>
<keyword evidence="5 7" id="KW-1133">Transmembrane helix</keyword>